<dbReference type="Proteomes" id="UP001589867">
    <property type="component" value="Unassembled WGS sequence"/>
</dbReference>
<comment type="caution">
    <text evidence="8">The sequence shown here is derived from an EMBL/GenBank/DDBJ whole genome shotgun (WGS) entry which is preliminary data.</text>
</comment>
<dbReference type="RefSeq" id="WP_377253652.1">
    <property type="nucleotide sequence ID" value="NZ_JBHLUH010000047.1"/>
</dbReference>
<evidence type="ECO:0000259" key="7">
    <source>
        <dbReference type="Pfam" id="PF02770"/>
    </source>
</evidence>
<gene>
    <name evidence="8" type="ORF">ACFFIA_22795</name>
</gene>
<dbReference type="Gene3D" id="1.10.540.10">
    <property type="entry name" value="Acyl-CoA dehydrogenase/oxidase, N-terminal domain"/>
    <property type="match status" value="1"/>
</dbReference>
<evidence type="ECO:0000256" key="3">
    <source>
        <dbReference type="ARBA" id="ARBA00022630"/>
    </source>
</evidence>
<dbReference type="Gene3D" id="1.20.140.10">
    <property type="entry name" value="Butyryl-CoA Dehydrogenase, subunit A, domain 3"/>
    <property type="match status" value="2"/>
</dbReference>
<name>A0ABV6M7U8_9ACTN</name>
<keyword evidence="3" id="KW-0285">Flavoprotein</keyword>
<comment type="cofactor">
    <cofactor evidence="1">
        <name>FAD</name>
        <dbReference type="ChEBI" id="CHEBI:57692"/>
    </cofactor>
</comment>
<dbReference type="Pfam" id="PF02770">
    <property type="entry name" value="Acyl-CoA_dh_M"/>
    <property type="match status" value="1"/>
</dbReference>
<dbReference type="InterPro" id="IPR037069">
    <property type="entry name" value="AcylCoA_DH/ox_N_sf"/>
</dbReference>
<dbReference type="InterPro" id="IPR052161">
    <property type="entry name" value="Mycobact_Acyl-CoA_DH"/>
</dbReference>
<dbReference type="SUPFAM" id="SSF47203">
    <property type="entry name" value="Acyl-CoA dehydrogenase C-terminal domain-like"/>
    <property type="match status" value="2"/>
</dbReference>
<sequence length="722" mass="75502">MAVAAVHPRAEQEKLLAGALESWTRRHAGPEQPRTALSGGQGTDPLRDLAALGFLAAHLPEPVGAGGEPLDLALVAEHLGGALTAGAYFAGLLATLALADHLDHPLAAEVCTEIGAGRSRVAVAVDGAVRLTPAPGGGLLLRGELPLLVGPADADLFLVRAVAGDGPARERWLLLRRAEIAVSPLPAFDGARPMSTGTVDARLGRDRLLPSGLSASVADALGLLCAAEAAGTLDWCTRTAAAHATVREQFGRPIGAFQAVKHKCADLLVRRETAKALVWEAARTWHAPHRAVAVAAAATLAPDLAVAGAGSCLQILGGIGFTWEHDVHLHLRRAVVNQRLAATPGRAAELGRRCLADGLPVATPASGGGEVGERDRAAIRRCAGLAPERQRAALAAEGLVAPELAPPWGRGAEPHQAAQLAAAMREYGIEPPDLGIARWILPVLLDGAGTAERDRMIAAILAGEERWCQLFSEPGAGSDLAGLSTRAVRVEGGWHLHGQKVWTSRAHEATWGFCLARTGGGPRHRGISCFAVPMSAPGVQVRPLRQITGEARFNEVFLDGVFVPDSLLLGEVDGGWRLVRLSLAAERTAMSTMAFADGGFDRVLATARALDPDPATLERLGRLAAAEYAVRALGTRASHARWEGVPGPDPTVRKLVSVGHRQDTAAFGLDLLGRSGLGDGADARHWQHAFLDTRGLSIGGGTSEVMRNVIGERLLGLPRDLP</sequence>
<feature type="domain" description="Acyl-CoA dehydrogenase/oxidase C-terminal" evidence="6">
    <location>
        <begin position="574"/>
        <end position="715"/>
    </location>
</feature>
<dbReference type="InterPro" id="IPR006091">
    <property type="entry name" value="Acyl-CoA_Oxase/DH_mid-dom"/>
</dbReference>
<evidence type="ECO:0000256" key="2">
    <source>
        <dbReference type="ARBA" id="ARBA00009347"/>
    </source>
</evidence>
<dbReference type="PANTHER" id="PTHR43292:SF4">
    <property type="entry name" value="ACYL-COA DEHYDROGENASE FADE34"/>
    <property type="match status" value="1"/>
</dbReference>
<keyword evidence="9" id="KW-1185">Reference proteome</keyword>
<evidence type="ECO:0000256" key="5">
    <source>
        <dbReference type="ARBA" id="ARBA00023002"/>
    </source>
</evidence>
<keyword evidence="4" id="KW-0274">FAD</keyword>
<dbReference type="InterPro" id="IPR009100">
    <property type="entry name" value="AcylCoA_DH/oxidase_NM_dom_sf"/>
</dbReference>
<comment type="similarity">
    <text evidence="2">Belongs to the acyl-CoA dehydrogenase family.</text>
</comment>
<proteinExistence type="inferred from homology"/>
<dbReference type="EMBL" id="JBHLUH010000047">
    <property type="protein sequence ID" value="MFC0530493.1"/>
    <property type="molecule type" value="Genomic_DNA"/>
</dbReference>
<evidence type="ECO:0000256" key="4">
    <source>
        <dbReference type="ARBA" id="ARBA00022827"/>
    </source>
</evidence>
<dbReference type="InterPro" id="IPR036250">
    <property type="entry name" value="AcylCo_DH-like_C"/>
</dbReference>
<evidence type="ECO:0000259" key="6">
    <source>
        <dbReference type="Pfam" id="PF00441"/>
    </source>
</evidence>
<evidence type="ECO:0000313" key="8">
    <source>
        <dbReference type="EMBL" id="MFC0530493.1"/>
    </source>
</evidence>
<dbReference type="Pfam" id="PF00441">
    <property type="entry name" value="Acyl-CoA_dh_1"/>
    <property type="match status" value="2"/>
</dbReference>
<evidence type="ECO:0000256" key="1">
    <source>
        <dbReference type="ARBA" id="ARBA00001974"/>
    </source>
</evidence>
<reference evidence="8 9" key="1">
    <citation type="submission" date="2024-09" db="EMBL/GenBank/DDBJ databases">
        <authorList>
            <person name="Sun Q."/>
            <person name="Mori K."/>
        </authorList>
    </citation>
    <scope>NUCLEOTIDE SEQUENCE [LARGE SCALE GENOMIC DNA]</scope>
    <source>
        <strain evidence="8 9">TBRC 3947</strain>
    </source>
</reference>
<dbReference type="InterPro" id="IPR009075">
    <property type="entry name" value="AcylCo_DH/oxidase_C"/>
</dbReference>
<evidence type="ECO:0000313" key="9">
    <source>
        <dbReference type="Proteomes" id="UP001589867"/>
    </source>
</evidence>
<dbReference type="SUPFAM" id="SSF56645">
    <property type="entry name" value="Acyl-CoA dehydrogenase NM domain-like"/>
    <property type="match status" value="2"/>
</dbReference>
<protein>
    <submittedName>
        <fullName evidence="8">Acyl-CoA dehydrogenase family protein</fullName>
    </submittedName>
</protein>
<organism evidence="8 9">
    <name type="scientific">Phytohabitans kaempferiae</name>
    <dbReference type="NCBI Taxonomy" id="1620943"/>
    <lineage>
        <taxon>Bacteria</taxon>
        <taxon>Bacillati</taxon>
        <taxon>Actinomycetota</taxon>
        <taxon>Actinomycetes</taxon>
        <taxon>Micromonosporales</taxon>
        <taxon>Micromonosporaceae</taxon>
    </lineage>
</organism>
<dbReference type="Gene3D" id="2.40.110.10">
    <property type="entry name" value="Butyryl-CoA Dehydrogenase, subunit A, domain 2"/>
    <property type="match status" value="1"/>
</dbReference>
<dbReference type="InterPro" id="IPR046373">
    <property type="entry name" value="Acyl-CoA_Oxase/DH_mid-dom_sf"/>
</dbReference>
<feature type="domain" description="Acyl-CoA dehydrogenase/oxidase C-terminal" evidence="6">
    <location>
        <begin position="224"/>
        <end position="337"/>
    </location>
</feature>
<accession>A0ABV6M7U8</accession>
<dbReference type="PANTHER" id="PTHR43292">
    <property type="entry name" value="ACYL-COA DEHYDROGENASE"/>
    <property type="match status" value="1"/>
</dbReference>
<feature type="domain" description="Acyl-CoA oxidase/dehydrogenase middle" evidence="7">
    <location>
        <begin position="468"/>
        <end position="558"/>
    </location>
</feature>
<keyword evidence="5" id="KW-0560">Oxidoreductase</keyword>